<keyword evidence="1 3" id="KW-0658">Purine biosynthesis</keyword>
<comment type="pathway">
    <text evidence="3 4">Purine metabolism; IMP biosynthesis via de novo pathway; 5-amino-1-(5-phospho-D-ribosyl)imidazole-4-carboxylate from 5-amino-1-(5-phospho-D-ribosyl)imidazole (N5-CAIR route): step 2/2.</text>
</comment>
<comment type="similarity">
    <text evidence="3">Belongs to the AIR carboxylase family. Class I subfamily.</text>
</comment>
<evidence type="ECO:0000256" key="2">
    <source>
        <dbReference type="ARBA" id="ARBA00023235"/>
    </source>
</evidence>
<comment type="function">
    <text evidence="3 4">Catalyzes the conversion of N5-carboxyaminoimidazole ribonucleotide (N5-CAIR) to 4-carboxy-5-aminoimidazole ribonucleotide (CAIR).</text>
</comment>
<comment type="caution">
    <text evidence="8">The sequence shown here is derived from an EMBL/GenBank/DDBJ whole genome shotgun (WGS) entry which is preliminary data.</text>
</comment>
<dbReference type="PANTHER" id="PTHR23046">
    <property type="entry name" value="PHOSPHORIBOSYLAMINOIMIDAZOLE CARBOXYLASE CATALYTIC SUBUNIT"/>
    <property type="match status" value="1"/>
</dbReference>
<dbReference type="InterPro" id="IPR033747">
    <property type="entry name" value="PurE_ClassI"/>
</dbReference>
<dbReference type="NCBIfam" id="TIGR01162">
    <property type="entry name" value="purE"/>
    <property type="match status" value="1"/>
</dbReference>
<feature type="region of interest" description="Disordered" evidence="6">
    <location>
        <begin position="167"/>
        <end position="187"/>
    </location>
</feature>
<dbReference type="AlphaFoldDB" id="A0A511FKK0"/>
<dbReference type="PANTHER" id="PTHR23046:SF2">
    <property type="entry name" value="PHOSPHORIBOSYLAMINOIMIDAZOLE CARBOXYLASE"/>
    <property type="match status" value="1"/>
</dbReference>
<evidence type="ECO:0000313" key="8">
    <source>
        <dbReference type="EMBL" id="GEL48368.1"/>
    </source>
</evidence>
<dbReference type="GO" id="GO:0006189">
    <property type="term" value="P:'de novo' IMP biosynthetic process"/>
    <property type="evidence" value="ECO:0007669"/>
    <property type="project" value="UniProtKB-UniRule"/>
</dbReference>
<sequence>MTRDLEVEMDPLVGIVMGSDSDWPVMEAAAQALAEFDVPVEVDVVSAHRQPDKMVDYGRTAAGRGLRVIVAGAGGAAHLPGMLAAVTPLPVIGVPVPLARLDGLDSLLSIVQMPAGVPVATVSIGGARNAGLLAARILGAGTDDTARRVAAAMREFQDALRAQADAKGERLRAQHGDGRRQGVGFGA</sequence>
<reference evidence="8 10" key="1">
    <citation type="submission" date="2019-07" db="EMBL/GenBank/DDBJ databases">
        <title>Whole genome shotgun sequence of Cellulomonas hominis NBRC 16055.</title>
        <authorList>
            <person name="Hosoyama A."/>
            <person name="Uohara A."/>
            <person name="Ohji S."/>
            <person name="Ichikawa N."/>
        </authorList>
    </citation>
    <scope>NUCLEOTIDE SEQUENCE [LARGE SCALE GENOMIC DNA]</scope>
    <source>
        <strain evidence="8 10">NBRC 16055</strain>
    </source>
</reference>
<dbReference type="EMBL" id="BJVQ01000076">
    <property type="protein sequence ID" value="GEL48368.1"/>
    <property type="molecule type" value="Genomic_DNA"/>
</dbReference>
<dbReference type="InterPro" id="IPR000031">
    <property type="entry name" value="PurE_dom"/>
</dbReference>
<dbReference type="InterPro" id="IPR024694">
    <property type="entry name" value="PurE_prokaryotes"/>
</dbReference>
<accession>A0A511FKK0</accession>
<evidence type="ECO:0000313" key="10">
    <source>
        <dbReference type="Proteomes" id="UP000321723"/>
    </source>
</evidence>
<evidence type="ECO:0000256" key="4">
    <source>
        <dbReference type="PIRNR" id="PIRNR001338"/>
    </source>
</evidence>
<dbReference type="Gene3D" id="3.40.50.1970">
    <property type="match status" value="1"/>
</dbReference>
<feature type="binding site" evidence="3 5">
    <location>
        <position position="49"/>
    </location>
    <ligand>
        <name>substrate</name>
    </ligand>
</feature>
<dbReference type="Pfam" id="PF00731">
    <property type="entry name" value="AIRC"/>
    <property type="match status" value="1"/>
</dbReference>
<feature type="binding site" evidence="3 5">
    <location>
        <position position="22"/>
    </location>
    <ligand>
        <name>substrate</name>
    </ligand>
</feature>
<feature type="domain" description="PurE" evidence="7">
    <location>
        <begin position="11"/>
        <end position="160"/>
    </location>
</feature>
<feature type="compositionally biased region" description="Basic and acidic residues" evidence="6">
    <location>
        <begin position="167"/>
        <end position="180"/>
    </location>
</feature>
<evidence type="ECO:0000256" key="3">
    <source>
        <dbReference type="HAMAP-Rule" id="MF_01929"/>
    </source>
</evidence>
<dbReference type="UniPathway" id="UPA00074">
    <property type="reaction ID" value="UER00943"/>
</dbReference>
<keyword evidence="10" id="KW-1185">Reference proteome</keyword>
<dbReference type="EC" id="5.4.99.18" evidence="3 4"/>
<reference evidence="9 11" key="2">
    <citation type="submission" date="2020-08" db="EMBL/GenBank/DDBJ databases">
        <title>Sequencing the genomes of 1000 actinobacteria strains.</title>
        <authorList>
            <person name="Klenk H.-P."/>
        </authorList>
    </citation>
    <scope>NUCLEOTIDE SEQUENCE [LARGE SCALE GENOMIC DNA]</scope>
    <source>
        <strain evidence="9 11">DSM 9581</strain>
    </source>
</reference>
<evidence type="ECO:0000313" key="11">
    <source>
        <dbReference type="Proteomes" id="UP000564629"/>
    </source>
</evidence>
<dbReference type="SUPFAM" id="SSF52255">
    <property type="entry name" value="N5-CAIR mutase (phosphoribosylaminoimidazole carboxylase, PurE)"/>
    <property type="match status" value="1"/>
</dbReference>
<organism evidence="8 10">
    <name type="scientific">Cellulomonas hominis</name>
    <dbReference type="NCBI Taxonomy" id="156981"/>
    <lineage>
        <taxon>Bacteria</taxon>
        <taxon>Bacillati</taxon>
        <taxon>Actinomycetota</taxon>
        <taxon>Actinomycetes</taxon>
        <taxon>Micrococcales</taxon>
        <taxon>Cellulomonadaceae</taxon>
        <taxon>Cellulomonas</taxon>
    </lineage>
</organism>
<dbReference type="GO" id="GO:0034023">
    <property type="term" value="F:5-(carboxyamino)imidazole ribonucleotide mutase activity"/>
    <property type="evidence" value="ECO:0007669"/>
    <property type="project" value="UniProtKB-UniRule"/>
</dbReference>
<protein>
    <recommendedName>
        <fullName evidence="3 4">N5-carboxyaminoimidazole ribonucleotide mutase</fullName>
        <shortName evidence="3 4">N5-CAIR mutase</shortName>
        <ecNumber evidence="3 4">5.4.99.18</ecNumber>
    </recommendedName>
    <alternativeName>
        <fullName evidence="3">5-(carboxyamino)imidazole ribonucleotide mutase</fullName>
    </alternativeName>
</protein>
<feature type="binding site" evidence="3 5">
    <location>
        <position position="19"/>
    </location>
    <ligand>
        <name>substrate</name>
    </ligand>
</feature>
<evidence type="ECO:0000256" key="6">
    <source>
        <dbReference type="SAM" id="MobiDB-lite"/>
    </source>
</evidence>
<dbReference type="HAMAP" id="MF_01929">
    <property type="entry name" value="PurE_classI"/>
    <property type="match status" value="1"/>
</dbReference>
<dbReference type="PIRSF" id="PIRSF001338">
    <property type="entry name" value="AIR_carboxylase"/>
    <property type="match status" value="1"/>
</dbReference>
<dbReference type="SMART" id="SM01001">
    <property type="entry name" value="AIRC"/>
    <property type="match status" value="1"/>
</dbReference>
<dbReference type="Proteomes" id="UP000321723">
    <property type="component" value="Unassembled WGS sequence"/>
</dbReference>
<evidence type="ECO:0000259" key="7">
    <source>
        <dbReference type="SMART" id="SM01001"/>
    </source>
</evidence>
<evidence type="ECO:0000313" key="9">
    <source>
        <dbReference type="EMBL" id="MBB5473988.1"/>
    </source>
</evidence>
<comment type="catalytic activity">
    <reaction evidence="3 4">
        <text>5-carboxyamino-1-(5-phospho-D-ribosyl)imidazole + H(+) = 5-amino-1-(5-phospho-D-ribosyl)imidazole-4-carboxylate</text>
        <dbReference type="Rhea" id="RHEA:13193"/>
        <dbReference type="ChEBI" id="CHEBI:15378"/>
        <dbReference type="ChEBI" id="CHEBI:58730"/>
        <dbReference type="ChEBI" id="CHEBI:77657"/>
        <dbReference type="EC" id="5.4.99.18"/>
    </reaction>
</comment>
<evidence type="ECO:0000256" key="5">
    <source>
        <dbReference type="PIRSR" id="PIRSR001338-1"/>
    </source>
</evidence>
<dbReference type="Proteomes" id="UP000564629">
    <property type="component" value="Unassembled WGS sequence"/>
</dbReference>
<proteinExistence type="inferred from homology"/>
<keyword evidence="2 3" id="KW-0413">Isomerase</keyword>
<name>A0A511FKK0_9CELL</name>
<gene>
    <name evidence="3 8" type="primary">purE</name>
    <name evidence="8" type="ORF">CHO01_34840</name>
    <name evidence="9" type="ORF">HNR08_002724</name>
</gene>
<dbReference type="EMBL" id="JACHDN010000001">
    <property type="protein sequence ID" value="MBB5473988.1"/>
    <property type="molecule type" value="Genomic_DNA"/>
</dbReference>
<evidence type="ECO:0000256" key="1">
    <source>
        <dbReference type="ARBA" id="ARBA00022755"/>
    </source>
</evidence>